<feature type="compositionally biased region" description="Low complexity" evidence="1">
    <location>
        <begin position="70"/>
        <end position="80"/>
    </location>
</feature>
<evidence type="ECO:0000256" key="1">
    <source>
        <dbReference type="SAM" id="MobiDB-lite"/>
    </source>
</evidence>
<dbReference type="AlphaFoldDB" id="A0AAV2EC74"/>
<feature type="region of interest" description="Disordered" evidence="1">
    <location>
        <begin position="57"/>
        <end position="112"/>
    </location>
</feature>
<gene>
    <name evidence="2" type="ORF">LTRI10_LOCUS24438</name>
</gene>
<protein>
    <submittedName>
        <fullName evidence="2">Uncharacterized protein</fullName>
    </submittedName>
</protein>
<dbReference type="Proteomes" id="UP001497516">
    <property type="component" value="Chromosome 4"/>
</dbReference>
<proteinExistence type="predicted"/>
<organism evidence="2 3">
    <name type="scientific">Linum trigynum</name>
    <dbReference type="NCBI Taxonomy" id="586398"/>
    <lineage>
        <taxon>Eukaryota</taxon>
        <taxon>Viridiplantae</taxon>
        <taxon>Streptophyta</taxon>
        <taxon>Embryophyta</taxon>
        <taxon>Tracheophyta</taxon>
        <taxon>Spermatophyta</taxon>
        <taxon>Magnoliopsida</taxon>
        <taxon>eudicotyledons</taxon>
        <taxon>Gunneridae</taxon>
        <taxon>Pentapetalae</taxon>
        <taxon>rosids</taxon>
        <taxon>fabids</taxon>
        <taxon>Malpighiales</taxon>
        <taxon>Linaceae</taxon>
        <taxon>Linum</taxon>
    </lineage>
</organism>
<evidence type="ECO:0000313" key="3">
    <source>
        <dbReference type="Proteomes" id="UP001497516"/>
    </source>
</evidence>
<accession>A0AAV2EC74</accession>
<name>A0AAV2EC74_9ROSI</name>
<evidence type="ECO:0000313" key="2">
    <source>
        <dbReference type="EMBL" id="CAL1383150.1"/>
    </source>
</evidence>
<keyword evidence="3" id="KW-1185">Reference proteome</keyword>
<sequence length="112" mass="12735">MKEGPDSRQERHTWWLRRTKTTKCGFVVEGRLSGVFRARPVRGRQRPCWLAGVDERRSSQGRVDNILGKSSSSSRCSYRSPESRCSGELEKRSSVGLRTGEEKKSSSIRESC</sequence>
<dbReference type="EMBL" id="OZ034817">
    <property type="protein sequence ID" value="CAL1383150.1"/>
    <property type="molecule type" value="Genomic_DNA"/>
</dbReference>
<reference evidence="2 3" key="1">
    <citation type="submission" date="2024-04" db="EMBL/GenBank/DDBJ databases">
        <authorList>
            <person name="Fracassetti M."/>
        </authorList>
    </citation>
    <scope>NUCLEOTIDE SEQUENCE [LARGE SCALE GENOMIC DNA]</scope>
</reference>
<feature type="compositionally biased region" description="Basic and acidic residues" evidence="1">
    <location>
        <begin position="81"/>
        <end position="112"/>
    </location>
</feature>